<accession>A0A532V894</accession>
<gene>
    <name evidence="1" type="ORF">CEE36_04845</name>
</gene>
<protein>
    <submittedName>
        <fullName evidence="1">Uncharacterized protein</fullName>
    </submittedName>
</protein>
<evidence type="ECO:0000313" key="1">
    <source>
        <dbReference type="EMBL" id="TKJ43362.1"/>
    </source>
</evidence>
<evidence type="ECO:0000313" key="2">
    <source>
        <dbReference type="Proteomes" id="UP000317778"/>
    </source>
</evidence>
<dbReference type="Proteomes" id="UP000317778">
    <property type="component" value="Unassembled WGS sequence"/>
</dbReference>
<dbReference type="EMBL" id="NJBO01000005">
    <property type="protein sequence ID" value="TKJ43362.1"/>
    <property type="molecule type" value="Genomic_DNA"/>
</dbReference>
<reference evidence="1 2" key="1">
    <citation type="submission" date="2017-06" db="EMBL/GenBank/DDBJ databases">
        <title>Novel microbial phyla capable of carbon fixation and sulfur reduction in deep-sea sediments.</title>
        <authorList>
            <person name="Huang J."/>
            <person name="Baker B."/>
            <person name="Wang Y."/>
        </authorList>
    </citation>
    <scope>NUCLEOTIDE SEQUENCE [LARGE SCALE GENOMIC DNA]</scope>
    <source>
        <strain evidence="1">B3_TA06</strain>
    </source>
</reference>
<comment type="caution">
    <text evidence="1">The sequence shown here is derived from an EMBL/GenBank/DDBJ whole genome shotgun (WGS) entry which is preliminary data.</text>
</comment>
<sequence>MKRLILLSMVALACAPRQEVRSEWPTPEEVRQDIGRPEVDSLQIFVFDSTILLGSLTAEEIDILEAARWAYYQAVKDSFPDMSDRWWSTSMRSWMYNTYDSLEAAGKSSDCYYLYLCKLQGYLFFEWFKTWSPRNWEINDSVAYRVLYDSLRSFQISVDFAIPRP</sequence>
<dbReference type="AlphaFoldDB" id="A0A532V894"/>
<name>A0A532V894_UNCT6</name>
<proteinExistence type="predicted"/>
<organism evidence="1 2">
    <name type="scientific">candidate division TA06 bacterium B3_TA06</name>
    <dbReference type="NCBI Taxonomy" id="2012487"/>
    <lineage>
        <taxon>Bacteria</taxon>
        <taxon>Bacteria division TA06</taxon>
    </lineage>
</organism>